<dbReference type="GO" id="GO:0004930">
    <property type="term" value="F:G protein-coupled receptor activity"/>
    <property type="evidence" value="ECO:0007669"/>
    <property type="project" value="InterPro"/>
</dbReference>
<evidence type="ECO:0000256" key="3">
    <source>
        <dbReference type="ARBA" id="ARBA00022989"/>
    </source>
</evidence>
<evidence type="ECO:0000256" key="1">
    <source>
        <dbReference type="ARBA" id="ARBA00004141"/>
    </source>
</evidence>
<dbReference type="GO" id="GO:0005886">
    <property type="term" value="C:plasma membrane"/>
    <property type="evidence" value="ECO:0007669"/>
    <property type="project" value="TreeGrafter"/>
</dbReference>
<evidence type="ECO:0000256" key="4">
    <source>
        <dbReference type="ARBA" id="ARBA00023136"/>
    </source>
</evidence>
<sequence length="115" mass="12992">LKGSIALVALLGLTWTFGLLWINEESIFMAYAFTILNSLQGLFIFLFHVVFNDRMHKDFRKWTRHSSWVPDCMRDDSCRASRTMPYLPTNSTTKTGQAMSSSSSTGSDLLVGLSF</sequence>
<dbReference type="AlphaFoldDB" id="A0A183DIP6"/>
<evidence type="ECO:0000256" key="5">
    <source>
        <dbReference type="SAM" id="MobiDB-lite"/>
    </source>
</evidence>
<keyword evidence="2 6" id="KW-0812">Transmembrane</keyword>
<feature type="compositionally biased region" description="Polar residues" evidence="5">
    <location>
        <begin position="90"/>
        <end position="99"/>
    </location>
</feature>
<dbReference type="InterPro" id="IPR000832">
    <property type="entry name" value="GPCR_2_secretin-like"/>
</dbReference>
<name>A0A183DIP6_9BILA</name>
<dbReference type="PANTHER" id="PTHR12011">
    <property type="entry name" value="ADHESION G-PROTEIN COUPLED RECEPTOR"/>
    <property type="match status" value="1"/>
</dbReference>
<evidence type="ECO:0000313" key="7">
    <source>
        <dbReference type="WBParaSite" id="GPUH_0000859701-mRNA-1"/>
    </source>
</evidence>
<feature type="region of interest" description="Disordered" evidence="5">
    <location>
        <begin position="90"/>
        <end position="115"/>
    </location>
</feature>
<feature type="transmembrane region" description="Helical" evidence="6">
    <location>
        <begin position="28"/>
        <end position="51"/>
    </location>
</feature>
<dbReference type="Pfam" id="PF00002">
    <property type="entry name" value="7tm_2"/>
    <property type="match status" value="1"/>
</dbReference>
<dbReference type="WBParaSite" id="GPUH_0000859701-mRNA-1">
    <property type="protein sequence ID" value="GPUH_0000859701-mRNA-1"/>
    <property type="gene ID" value="GPUH_0000859701"/>
</dbReference>
<feature type="transmembrane region" description="Helical" evidence="6">
    <location>
        <begin position="5"/>
        <end position="22"/>
    </location>
</feature>
<organism evidence="7">
    <name type="scientific">Gongylonema pulchrum</name>
    <dbReference type="NCBI Taxonomy" id="637853"/>
    <lineage>
        <taxon>Eukaryota</taxon>
        <taxon>Metazoa</taxon>
        <taxon>Ecdysozoa</taxon>
        <taxon>Nematoda</taxon>
        <taxon>Chromadorea</taxon>
        <taxon>Rhabditida</taxon>
        <taxon>Spirurina</taxon>
        <taxon>Spiruromorpha</taxon>
        <taxon>Spiruroidea</taxon>
        <taxon>Gongylonematidae</taxon>
        <taxon>Gongylonema</taxon>
    </lineage>
</organism>
<proteinExistence type="predicted"/>
<keyword evidence="4 6" id="KW-0472">Membrane</keyword>
<comment type="subcellular location">
    <subcellularLocation>
        <location evidence="1">Membrane</location>
        <topology evidence="1">Multi-pass membrane protein</topology>
    </subcellularLocation>
</comment>
<reference evidence="7" key="1">
    <citation type="submission" date="2016-06" db="UniProtKB">
        <authorList>
            <consortium name="WormBaseParasite"/>
        </authorList>
    </citation>
    <scope>IDENTIFICATION</scope>
</reference>
<dbReference type="Gene3D" id="1.20.1070.10">
    <property type="entry name" value="Rhodopsin 7-helix transmembrane proteins"/>
    <property type="match status" value="1"/>
</dbReference>
<dbReference type="PANTHER" id="PTHR12011:SF467">
    <property type="entry name" value="LATROPHILIN-LIKE PROTEIN 1"/>
    <property type="match status" value="1"/>
</dbReference>
<evidence type="ECO:0000256" key="6">
    <source>
        <dbReference type="SAM" id="Phobius"/>
    </source>
</evidence>
<accession>A0A183DIP6</accession>
<feature type="compositionally biased region" description="Low complexity" evidence="5">
    <location>
        <begin position="100"/>
        <end position="115"/>
    </location>
</feature>
<protein>
    <submittedName>
        <fullName evidence="7">G_PROTEIN_RECEP_F2_4 domain-containing protein</fullName>
    </submittedName>
</protein>
<evidence type="ECO:0000256" key="2">
    <source>
        <dbReference type="ARBA" id="ARBA00022692"/>
    </source>
</evidence>
<keyword evidence="3 6" id="KW-1133">Transmembrane helix</keyword>